<dbReference type="GO" id="GO:0005871">
    <property type="term" value="C:kinesin complex"/>
    <property type="evidence" value="ECO:0000318"/>
    <property type="project" value="GO_Central"/>
</dbReference>
<dbReference type="PANTHER" id="PTHR47117:SF7">
    <property type="entry name" value="KINESIN-LIKE PROTEIN KIF14"/>
    <property type="match status" value="1"/>
</dbReference>
<feature type="coiled-coil region" evidence="16">
    <location>
        <begin position="940"/>
        <end position="1082"/>
    </location>
</feature>
<dbReference type="InterPro" id="IPR027417">
    <property type="entry name" value="P-loop_NTPase"/>
</dbReference>
<dbReference type="SUPFAM" id="SSF49879">
    <property type="entry name" value="SMAD/FHA domain"/>
    <property type="match status" value="1"/>
</dbReference>
<evidence type="ECO:0000256" key="4">
    <source>
        <dbReference type="ARBA" id="ARBA00022490"/>
    </source>
</evidence>
<dbReference type="InterPro" id="IPR019821">
    <property type="entry name" value="Kinesin_motor_CS"/>
</dbReference>
<keyword evidence="4" id="KW-0963">Cytoplasm</keyword>
<dbReference type="GO" id="GO:0001822">
    <property type="term" value="P:kidney development"/>
    <property type="evidence" value="ECO:0007669"/>
    <property type="project" value="Ensembl"/>
</dbReference>
<dbReference type="PROSITE" id="PS00411">
    <property type="entry name" value="KINESIN_MOTOR_1"/>
    <property type="match status" value="1"/>
</dbReference>
<dbReference type="SMART" id="SM00129">
    <property type="entry name" value="KISc"/>
    <property type="match status" value="1"/>
</dbReference>
<keyword evidence="7 15" id="KW-0547">Nucleotide-binding</keyword>
<dbReference type="InParanoid" id="W5MLS0"/>
<evidence type="ECO:0000256" key="14">
    <source>
        <dbReference type="ARBA" id="ARBA00073220"/>
    </source>
</evidence>
<reference evidence="20" key="1">
    <citation type="submission" date="2011-12" db="EMBL/GenBank/DDBJ databases">
        <title>The Draft Genome of Lepisosteus oculatus.</title>
        <authorList>
            <consortium name="The Broad Institute Genome Assembly &amp; Analysis Group"/>
            <consortium name="Computational R&amp;D Group"/>
            <consortium name="and Sequencing Platform"/>
            <person name="Di Palma F."/>
            <person name="Alfoldi J."/>
            <person name="Johnson J."/>
            <person name="Berlin A."/>
            <person name="Gnerre S."/>
            <person name="Jaffe D."/>
            <person name="MacCallum I."/>
            <person name="Young S."/>
            <person name="Walker B.J."/>
            <person name="Lander E.S."/>
            <person name="Lindblad-Toh K."/>
        </authorList>
    </citation>
    <scope>NUCLEOTIDE SEQUENCE [LARGE SCALE GENOMIC DNA]</scope>
</reference>
<keyword evidence="8 15" id="KW-0067">ATP-binding</keyword>
<dbReference type="GO" id="GO:0005874">
    <property type="term" value="C:microtubule"/>
    <property type="evidence" value="ECO:0000318"/>
    <property type="project" value="GO_Central"/>
</dbReference>
<proteinExistence type="inferred from homology"/>
<dbReference type="Pfam" id="PF00225">
    <property type="entry name" value="Kinesin"/>
    <property type="match status" value="1"/>
</dbReference>
<dbReference type="Ensembl" id="ENSLOCT00000009340.1">
    <property type="protein sequence ID" value="ENSLOCP00000009329.1"/>
    <property type="gene ID" value="ENSLOCG00000007678.1"/>
</dbReference>
<feature type="compositionally biased region" description="Polar residues" evidence="17">
    <location>
        <begin position="136"/>
        <end position="152"/>
    </location>
</feature>
<evidence type="ECO:0000256" key="11">
    <source>
        <dbReference type="ARBA" id="ARBA00023212"/>
    </source>
</evidence>
<evidence type="ECO:0000256" key="8">
    <source>
        <dbReference type="ARBA" id="ARBA00022840"/>
    </source>
</evidence>
<dbReference type="PANTHER" id="PTHR47117">
    <property type="entry name" value="STAR-RELATED LIPID TRANSFER PROTEIN 9"/>
    <property type="match status" value="1"/>
</dbReference>
<dbReference type="FunCoup" id="W5MLS0">
    <property type="interactions" value="366"/>
</dbReference>
<dbReference type="PROSITE" id="PS50067">
    <property type="entry name" value="KINESIN_MOTOR_2"/>
    <property type="match status" value="1"/>
</dbReference>
<dbReference type="GO" id="GO:0005737">
    <property type="term" value="C:cytoplasm"/>
    <property type="evidence" value="ECO:0000318"/>
    <property type="project" value="GO_Central"/>
</dbReference>
<dbReference type="InterPro" id="IPR008984">
    <property type="entry name" value="SMAD_FHA_dom_sf"/>
</dbReference>
<comment type="subcellular location">
    <subcellularLocation>
        <location evidence="2">Cytoplasm</location>
        <location evidence="2">Cytoskeleton</location>
        <location evidence="2">Spindle</location>
    </subcellularLocation>
    <subcellularLocation>
        <location evidence="3">Midbody</location>
    </subcellularLocation>
    <subcellularLocation>
        <location evidence="1">Nucleus</location>
    </subcellularLocation>
</comment>
<accession>W5MLS0</accession>
<dbReference type="Pfam" id="PF00498">
    <property type="entry name" value="FHA"/>
    <property type="match status" value="1"/>
</dbReference>
<dbReference type="GO" id="GO:0005634">
    <property type="term" value="C:nucleus"/>
    <property type="evidence" value="ECO:0007669"/>
    <property type="project" value="UniProtKB-SubCell"/>
</dbReference>
<evidence type="ECO:0000256" key="15">
    <source>
        <dbReference type="PROSITE-ProRule" id="PRU00283"/>
    </source>
</evidence>
<dbReference type="InterPro" id="IPR056523">
    <property type="entry name" value="4HB_KIF14"/>
</dbReference>
<dbReference type="SUPFAM" id="SSF52540">
    <property type="entry name" value="P-loop containing nucleoside triphosphate hydrolases"/>
    <property type="match status" value="1"/>
</dbReference>
<keyword evidence="20" id="KW-1185">Reference proteome</keyword>
<dbReference type="GO" id="GO:0043066">
    <property type="term" value="P:negative regulation of apoptotic process"/>
    <property type="evidence" value="ECO:0007669"/>
    <property type="project" value="UniProtKB-ARBA"/>
</dbReference>
<evidence type="ECO:0000256" key="13">
    <source>
        <dbReference type="ARBA" id="ARBA00064520"/>
    </source>
</evidence>
<dbReference type="Pfam" id="PF23313">
    <property type="entry name" value="4HB_KIF14"/>
    <property type="match status" value="1"/>
</dbReference>
<dbReference type="SMART" id="SM00240">
    <property type="entry name" value="FHA"/>
    <property type="match status" value="1"/>
</dbReference>
<sequence>MSVFNTTPTRGRKPLLESYQFLKDGHLGDLSIKKQLKDTLDEKIKKEDESSHSVDKSKEINKTYILPGSKTSSQTVDIYSKGRLMLQRKKTDNKDTEIGEKKPKQNTVKEDGAPEKRLALQRRTRTGLITEKNKVATENTTQQKQDGATNLDSYKRLTETNNSDKTPKATTIQRSGSLRDTTLKSTPKTRSNPSILVKAASKGNENSSRSVPKSLAESVLNKGDTPKTEAPNKLHVFLAPAKRTPAEKNVKEVFEKTAGRDITKPLSTKYGSLERQKAPGQVSCESVKPVPKASTLPGNSRLAVGAVSRNWASTVQASQPRKTINLVSHSADVKSSGWGTPVKGFLSKQESTRESVIQGQDCLKMENSAVTVAVRVRPFNNREKTENAHQVIFMENQEIVVQHPDSKQNYSFIYDFSFFSFDKTDPNFASQQTVYEKLALPLLERAFEGYNTCLFAYGQTGSGKSYTMMGFSDEAGVIPRFCEELFSRVGKSENQQVTYLLEMSYFEVYNEKIHDLLVVKDEQSQKKLPLRVREHPVFGPYVADLSTNVVSSYDDIKSWLELGNKQRATAATGMNDKSSRSHSVFTLVMTQTKTEFVEEEEHDHTITSRINLVDLAGSERCSTAQTSGDRLREGVSINKSLLTLGKVISALSEHSQSKKKVFIPYRESVLTWLLKESLGGNSKTAMIATVSPAASNVEETLSTLRYANQARMIINVAKVNEDTSAKLIRELKAEVEKLKAAQMSSQGVETEKMRLFKQEITTLKMQLTQQEKDMAEAHRTWKKKLEQAEKRKREEAKELQKAGIALKVDNRLPNLVNLNEDPQLSEMLLYMIKEGQTKVGKQKSDSTHDIQLSGALIADDHCIISNVGGTVSIAPIKDAKTFVNGNLVSESTVLHHGDRVILGGDHYFRFNHPGEVQRGTRVSCWNGAGDGHKDFEFAKNELLAAQRAQLEAEIEEARMKAKEEMIQGIQVAKEMAQKELSDQKALYEHKIKALEKELKAECERKKLQELNNRKVATKIEELQSAKLQLEQEVQQNKKRLLMEAQATRQALADHAIHHAKIIEALEEEKKKISEDLVRTQQKRARNEHYAAGHVQPQWDSMKLSLMIQEANAISRKLKKHAVFSRHESSDKDRGKENEQLQVQVQNTKLGITTFWSLEKLESNLAAMREMEQGDSGAKDDVFYDPNDEWEPDIANTSAASSFSRRKSRSLLKSRRISGRLYEIRVHPIQSLHNSQYSGLMNKTTTVHPSISESALPGICKELIGSAVAQMKICDEIQESMADRIMADILTIHNGVAVISTLYEQLDDDSQENLLVCNGKAQCQLVKATSALERVIFLTTQWLYTIKPSGRSEVNEELKLEIKKMGGYFQLLIQGCDSDISSMVTEAQDKISLCLNTAIKLISHLSIVTGTELHITEEIQKSSLAVSFYEGGRKGISTLLDNGMYQAKEMQRTVQLIFPGSQILQELQKNALDLATSLQVYISHCKLEGHQSSGVGYEDSVPDHFQLKEIKRTATDLIKFNDTLKEISSIISSTLKGEEHFSGLHTFRDAVCLSSKFISDYLSAFFKHQINNPTDELHVECTESIVTAKANVDSALNSITATFDQLCVGITELPSAEDNVEKNEDKKLKGNEHSVFSIKSERKKGVPKFVYTLSTRTNCSPSAIQWV</sequence>
<dbReference type="Pfam" id="PF16183">
    <property type="entry name" value="Kinesin_assoc"/>
    <property type="match status" value="1"/>
</dbReference>
<dbReference type="PRINTS" id="PR00380">
    <property type="entry name" value="KINESINHEAVY"/>
</dbReference>
<evidence type="ECO:0000256" key="2">
    <source>
        <dbReference type="ARBA" id="ARBA00004186"/>
    </source>
</evidence>
<keyword evidence="12" id="KW-0539">Nucleus</keyword>
<dbReference type="Bgee" id="ENSLOCG00000007678">
    <property type="expression patterns" value="Expressed in ovary and 8 other cell types or tissues"/>
</dbReference>
<dbReference type="InterPro" id="IPR001752">
    <property type="entry name" value="Kinesin_motor_dom"/>
</dbReference>
<dbReference type="eggNOG" id="KOG0245">
    <property type="taxonomic scope" value="Eukaryota"/>
</dbReference>
<dbReference type="CDD" id="cd01365">
    <property type="entry name" value="KISc_KIF1A_KIF1B"/>
    <property type="match status" value="1"/>
</dbReference>
<protein>
    <recommendedName>
        <fullName evidence="14">Kinesin-like protein KIF14</fullName>
    </recommendedName>
</protein>
<dbReference type="KEGG" id="loc:102683667"/>
<evidence type="ECO:0000313" key="19">
    <source>
        <dbReference type="Ensembl" id="ENSLOCP00000009329.1"/>
    </source>
</evidence>
<dbReference type="Gene3D" id="3.40.850.10">
    <property type="entry name" value="Kinesin motor domain"/>
    <property type="match status" value="1"/>
</dbReference>
<evidence type="ECO:0000256" key="7">
    <source>
        <dbReference type="ARBA" id="ARBA00022741"/>
    </source>
</evidence>
<keyword evidence="5" id="KW-0597">Phosphoprotein</keyword>
<reference evidence="19" key="3">
    <citation type="submission" date="2025-09" db="UniProtKB">
        <authorList>
            <consortium name="Ensembl"/>
        </authorList>
    </citation>
    <scope>IDENTIFICATION</scope>
</reference>
<dbReference type="FunFam" id="2.60.200.20:FF:000020">
    <property type="entry name" value="Kinesin family member 14"/>
    <property type="match status" value="1"/>
</dbReference>
<name>W5MLS0_LEPOC</name>
<keyword evidence="11" id="KW-0206">Cytoskeleton</keyword>
<keyword evidence="10 15" id="KW-0505">Motor protein</keyword>
<dbReference type="Proteomes" id="UP000018468">
    <property type="component" value="Linkage group LG10"/>
</dbReference>
<feature type="binding site" evidence="15">
    <location>
        <begin position="458"/>
        <end position="465"/>
    </location>
    <ligand>
        <name>ATP</name>
        <dbReference type="ChEBI" id="CHEBI:30616"/>
    </ligand>
</feature>
<evidence type="ECO:0000259" key="18">
    <source>
        <dbReference type="PROSITE" id="PS50067"/>
    </source>
</evidence>
<organism evidence="19 20">
    <name type="scientific">Lepisosteus oculatus</name>
    <name type="common">Spotted gar</name>
    <dbReference type="NCBI Taxonomy" id="7918"/>
    <lineage>
        <taxon>Eukaryota</taxon>
        <taxon>Metazoa</taxon>
        <taxon>Chordata</taxon>
        <taxon>Craniata</taxon>
        <taxon>Vertebrata</taxon>
        <taxon>Euteleostomi</taxon>
        <taxon>Actinopterygii</taxon>
        <taxon>Neopterygii</taxon>
        <taxon>Holostei</taxon>
        <taxon>Semionotiformes</taxon>
        <taxon>Lepisosteidae</taxon>
        <taxon>Lepisosteus</taxon>
    </lineage>
</organism>
<evidence type="ECO:0000313" key="20">
    <source>
        <dbReference type="Proteomes" id="UP000018468"/>
    </source>
</evidence>
<dbReference type="GO" id="GO:0005524">
    <property type="term" value="F:ATP binding"/>
    <property type="evidence" value="ECO:0007669"/>
    <property type="project" value="UniProtKB-UniRule"/>
</dbReference>
<dbReference type="GO" id="GO:0007018">
    <property type="term" value="P:microtubule-based movement"/>
    <property type="evidence" value="ECO:0000318"/>
    <property type="project" value="GO_Central"/>
</dbReference>
<evidence type="ECO:0000256" key="1">
    <source>
        <dbReference type="ARBA" id="ARBA00004123"/>
    </source>
</evidence>
<evidence type="ECO:0000256" key="9">
    <source>
        <dbReference type="ARBA" id="ARBA00023054"/>
    </source>
</evidence>
<dbReference type="GO" id="GO:0003777">
    <property type="term" value="F:microtubule motor activity"/>
    <property type="evidence" value="ECO:0000318"/>
    <property type="project" value="GO_Central"/>
</dbReference>
<dbReference type="GO" id="GO:0008017">
    <property type="term" value="F:microtubule binding"/>
    <property type="evidence" value="ECO:0000318"/>
    <property type="project" value="GO_Central"/>
</dbReference>
<dbReference type="CTD" id="9928"/>
<dbReference type="OrthoDB" id="3176171at2759"/>
<dbReference type="GeneID" id="102683667"/>
<dbReference type="FunFam" id="3.40.850.10:FF:000042">
    <property type="entry name" value="Kinesin family member 14"/>
    <property type="match status" value="1"/>
</dbReference>
<evidence type="ECO:0000256" key="3">
    <source>
        <dbReference type="ARBA" id="ARBA00004214"/>
    </source>
</evidence>
<evidence type="ECO:0000256" key="12">
    <source>
        <dbReference type="ARBA" id="ARBA00023242"/>
    </source>
</evidence>
<comment type="subunit">
    <text evidence="13">Directly interacts with PRC1 within a complex also containing KIF4A, KIF20A and KIF23; targets to the central spindle. Directly interacts with CIT depending on the activation state of the kinase (stronger interaction with the kinase-dead form); targets to the midbody. Interacts with ARRB2; the interaction is detected in the nucleus upon OR1D2 stimulation. Interacts with AKT1; the interaction is detected in the plasma membrane upon INS stimulation and promotes AKT1 phosphorylation. Interacts with SVIL; at midbody during cytokinesis. Interacts with RADIL (via PDZ domain); recruits RADIL to the microtubule network restricting RADIL from interaction with activated RAP1A.</text>
</comment>
<dbReference type="GO" id="GO:0007420">
    <property type="term" value="P:brain development"/>
    <property type="evidence" value="ECO:0007669"/>
    <property type="project" value="Ensembl"/>
</dbReference>
<dbReference type="Gene3D" id="2.60.200.20">
    <property type="match status" value="1"/>
</dbReference>
<keyword evidence="9 16" id="KW-0175">Coiled coil</keyword>
<reference evidence="19" key="2">
    <citation type="submission" date="2025-08" db="UniProtKB">
        <authorList>
            <consortium name="Ensembl"/>
        </authorList>
    </citation>
    <scope>IDENTIFICATION</scope>
</reference>
<dbReference type="InterPro" id="IPR000253">
    <property type="entry name" value="FHA_dom"/>
</dbReference>
<dbReference type="GO" id="GO:0016887">
    <property type="term" value="F:ATP hydrolysis activity"/>
    <property type="evidence" value="ECO:0000318"/>
    <property type="project" value="GO_Central"/>
</dbReference>
<dbReference type="CDD" id="cd22707">
    <property type="entry name" value="FHA_KIF14"/>
    <property type="match status" value="1"/>
</dbReference>
<evidence type="ECO:0000256" key="6">
    <source>
        <dbReference type="ARBA" id="ARBA00022701"/>
    </source>
</evidence>
<feature type="coiled-coil region" evidence="16">
    <location>
        <begin position="753"/>
        <end position="805"/>
    </location>
</feature>
<dbReference type="GO" id="GO:0005819">
    <property type="term" value="C:spindle"/>
    <property type="evidence" value="ECO:0007669"/>
    <property type="project" value="UniProtKB-SubCell"/>
</dbReference>
<dbReference type="STRING" id="7918.ENSLOCP00000009329"/>
<dbReference type="GeneTree" id="ENSGT00940000156834"/>
<dbReference type="InterPro" id="IPR032405">
    <property type="entry name" value="Kinesin_assoc"/>
</dbReference>
<comment type="similarity">
    <text evidence="15">Belongs to the TRAFAC class myosin-kinesin ATPase superfamily. Kinesin family.</text>
</comment>
<feature type="compositionally biased region" description="Basic and acidic residues" evidence="17">
    <location>
        <begin position="89"/>
        <end position="118"/>
    </location>
</feature>
<feature type="compositionally biased region" description="Polar residues" evidence="17">
    <location>
        <begin position="159"/>
        <end position="194"/>
    </location>
</feature>
<evidence type="ECO:0000256" key="17">
    <source>
        <dbReference type="SAM" id="MobiDB-lite"/>
    </source>
</evidence>
<keyword evidence="6" id="KW-0493">Microtubule</keyword>
<feature type="domain" description="Kinesin motor" evidence="18">
    <location>
        <begin position="369"/>
        <end position="713"/>
    </location>
</feature>
<dbReference type="OMA" id="HVECTES"/>
<feature type="region of interest" description="Disordered" evidence="17">
    <location>
        <begin position="88"/>
        <end position="195"/>
    </location>
</feature>
<evidence type="ECO:0000256" key="16">
    <source>
        <dbReference type="SAM" id="Coils"/>
    </source>
</evidence>
<dbReference type="InterPro" id="IPR036961">
    <property type="entry name" value="Kinesin_motor_dom_sf"/>
</dbReference>
<evidence type="ECO:0000256" key="10">
    <source>
        <dbReference type="ARBA" id="ARBA00023175"/>
    </source>
</evidence>
<dbReference type="EMBL" id="AHAT01016051">
    <property type="status" value="NOT_ANNOTATED_CDS"/>
    <property type="molecule type" value="Genomic_DNA"/>
</dbReference>
<dbReference type="GO" id="GO:0030496">
    <property type="term" value="C:midbody"/>
    <property type="evidence" value="ECO:0007669"/>
    <property type="project" value="UniProtKB-SubCell"/>
</dbReference>
<evidence type="ECO:0000256" key="5">
    <source>
        <dbReference type="ARBA" id="ARBA00022553"/>
    </source>
</evidence>